<organism evidence="1 2">
    <name type="scientific">Dioscorea alata</name>
    <name type="common">Purple yam</name>
    <dbReference type="NCBI Taxonomy" id="55571"/>
    <lineage>
        <taxon>Eukaryota</taxon>
        <taxon>Viridiplantae</taxon>
        <taxon>Streptophyta</taxon>
        <taxon>Embryophyta</taxon>
        <taxon>Tracheophyta</taxon>
        <taxon>Spermatophyta</taxon>
        <taxon>Magnoliopsida</taxon>
        <taxon>Liliopsida</taxon>
        <taxon>Dioscoreales</taxon>
        <taxon>Dioscoreaceae</taxon>
        <taxon>Dioscorea</taxon>
    </lineage>
</organism>
<keyword evidence="2" id="KW-1185">Reference proteome</keyword>
<dbReference type="EMBL" id="CM037014">
    <property type="protein sequence ID" value="KAH7686909.1"/>
    <property type="molecule type" value="Genomic_DNA"/>
</dbReference>
<name>A0ACB7WGM6_DIOAL</name>
<evidence type="ECO:0000313" key="1">
    <source>
        <dbReference type="EMBL" id="KAH7686909.1"/>
    </source>
</evidence>
<sequence>MNDLSSSASSAARRRSNCSPVPAPVVCVLVPLLLAGLAVSLFILVVVHNALLFIFILLISALAVAFLAWNAASFRKNAAVHCFVDRFPVSDLRTVKDGELVKITGFASCADISLEASYEKVERCVYTSTLLYECSQPNSKAAKAISQCFPWSLIYLERFTTDFYITDARSGVRALVKAGNNSKVFPLVYENTLIKTASLNRELSLTLKNWLDERHLSAEARLLRLEEGYIKEGSSLTVMGTLNRKSGTLVIVPPSDPLSTGCLFQKFLLPVIFDGLVIRFSEQSGSGANLILS</sequence>
<protein>
    <submittedName>
        <fullName evidence="1">Uncharacterized protein</fullName>
    </submittedName>
</protein>
<proteinExistence type="predicted"/>
<evidence type="ECO:0000313" key="2">
    <source>
        <dbReference type="Proteomes" id="UP000827976"/>
    </source>
</evidence>
<comment type="caution">
    <text evidence="1">The sequence shown here is derived from an EMBL/GenBank/DDBJ whole genome shotgun (WGS) entry which is preliminary data.</text>
</comment>
<gene>
    <name evidence="1" type="ORF">IHE45_04G135100</name>
</gene>
<dbReference type="Proteomes" id="UP000827976">
    <property type="component" value="Chromosome 4"/>
</dbReference>
<reference evidence="2" key="1">
    <citation type="journal article" date="2022" name="Nat. Commun.">
        <title>Chromosome evolution and the genetic basis of agronomically important traits in greater yam.</title>
        <authorList>
            <person name="Bredeson J.V."/>
            <person name="Lyons J.B."/>
            <person name="Oniyinde I.O."/>
            <person name="Okereke N.R."/>
            <person name="Kolade O."/>
            <person name="Nnabue I."/>
            <person name="Nwadili C.O."/>
            <person name="Hribova E."/>
            <person name="Parker M."/>
            <person name="Nwogha J."/>
            <person name="Shu S."/>
            <person name="Carlson J."/>
            <person name="Kariba R."/>
            <person name="Muthemba S."/>
            <person name="Knop K."/>
            <person name="Barton G.J."/>
            <person name="Sherwood A.V."/>
            <person name="Lopez-Montes A."/>
            <person name="Asiedu R."/>
            <person name="Jamnadass R."/>
            <person name="Muchugi A."/>
            <person name="Goodstein D."/>
            <person name="Egesi C.N."/>
            <person name="Featherston J."/>
            <person name="Asfaw A."/>
            <person name="Simpson G.G."/>
            <person name="Dolezel J."/>
            <person name="Hendre P.S."/>
            <person name="Van Deynze A."/>
            <person name="Kumar P.L."/>
            <person name="Obidiegwu J.E."/>
            <person name="Bhattacharjee R."/>
            <person name="Rokhsar D.S."/>
        </authorList>
    </citation>
    <scope>NUCLEOTIDE SEQUENCE [LARGE SCALE GENOMIC DNA]</scope>
    <source>
        <strain evidence="2">cv. TDa95/00328</strain>
    </source>
</reference>
<accession>A0ACB7WGM6</accession>